<dbReference type="OrthoDB" id="964707at2"/>
<dbReference type="Proteomes" id="UP000186106">
    <property type="component" value="Unassembled WGS sequence"/>
</dbReference>
<protein>
    <submittedName>
        <fullName evidence="2">Uncharacterized protein</fullName>
    </submittedName>
</protein>
<evidence type="ECO:0000313" key="1">
    <source>
        <dbReference type="EMBL" id="AZB00456.1"/>
    </source>
</evidence>
<reference evidence="2 3" key="1">
    <citation type="submission" date="2017-01" db="EMBL/GenBank/DDBJ databases">
        <authorList>
            <person name="Mah S.A."/>
            <person name="Swanson W.J."/>
            <person name="Moy G.W."/>
            <person name="Vacquier V.D."/>
        </authorList>
    </citation>
    <scope>NUCLEOTIDE SEQUENCE [LARGE SCALE GENOMIC DNA]</scope>
    <source>
        <strain evidence="2 3">DSM 16927</strain>
    </source>
</reference>
<dbReference type="EMBL" id="CP033926">
    <property type="protein sequence ID" value="AZB00456.1"/>
    <property type="molecule type" value="Genomic_DNA"/>
</dbReference>
<evidence type="ECO:0000313" key="4">
    <source>
        <dbReference type="Proteomes" id="UP000279541"/>
    </source>
</evidence>
<organism evidence="2 3">
    <name type="scientific">Chryseobacterium joostei</name>
    <dbReference type="NCBI Taxonomy" id="112234"/>
    <lineage>
        <taxon>Bacteria</taxon>
        <taxon>Pseudomonadati</taxon>
        <taxon>Bacteroidota</taxon>
        <taxon>Flavobacteriia</taxon>
        <taxon>Flavobacteriales</taxon>
        <taxon>Weeksellaceae</taxon>
        <taxon>Chryseobacterium group</taxon>
        <taxon>Chryseobacterium</taxon>
    </lineage>
</organism>
<keyword evidence="4" id="KW-1185">Reference proteome</keyword>
<reference evidence="1 4" key="2">
    <citation type="submission" date="2018-11" db="EMBL/GenBank/DDBJ databases">
        <title>Proposal to divide the Flavobacteriaceae and reorganize its genera based on Amino Acid Identity values calculated from whole genome sequences.</title>
        <authorList>
            <person name="Nicholson A.C."/>
            <person name="Gulvik C.A."/>
            <person name="Whitney A.M."/>
            <person name="Humrighouse B.W."/>
            <person name="Bell M."/>
            <person name="Holmes B."/>
            <person name="Steigerwalt A.G."/>
            <person name="Villarma A."/>
            <person name="Sheth M."/>
            <person name="Batra D."/>
            <person name="Pryor J."/>
            <person name="Bernardet J.-F."/>
            <person name="Hugo C."/>
            <person name="Kampfer P."/>
            <person name="Newman J."/>
            <person name="McQuiston J.R."/>
        </authorList>
    </citation>
    <scope>NUCLEOTIDE SEQUENCE [LARGE SCALE GENOMIC DNA]</scope>
    <source>
        <strain evidence="1 4">DSM 16927</strain>
    </source>
</reference>
<dbReference type="STRING" id="112234.SAMN05421768_105501"/>
<name>A0A1N7IIK3_9FLAO</name>
<dbReference type="KEGG" id="cjt:EG359_12850"/>
<proteinExistence type="predicted"/>
<dbReference type="AlphaFoldDB" id="A0A1N7IIK3"/>
<evidence type="ECO:0000313" key="3">
    <source>
        <dbReference type="Proteomes" id="UP000186106"/>
    </source>
</evidence>
<dbReference type="RefSeq" id="WP_076355240.1">
    <property type="nucleotide sequence ID" value="NZ_CP033926.1"/>
</dbReference>
<dbReference type="Proteomes" id="UP000279541">
    <property type="component" value="Chromosome"/>
</dbReference>
<evidence type="ECO:0000313" key="2">
    <source>
        <dbReference type="EMBL" id="SIS36909.1"/>
    </source>
</evidence>
<gene>
    <name evidence="1" type="ORF">EG359_12850</name>
    <name evidence="2" type="ORF">SAMN05421768_105501</name>
</gene>
<sequence length="191" mass="20306">MKMNTPFLREVFVKRYLCIILLIISNYLRAQVVTVSGNWNPSLPVITEAGNNYTGTYDNTTTTINPITLSATLPGNFLNLLSGTGAKMTMHYTTNAWHSSLGLAARRTGGTGSVSGFCLICSATINGGAAFVPIQQMSDSTLVTLTFGGLLGINNTANFSDINLIIQLSGVSVTIPATTYSARIVFTIVAN</sequence>
<accession>A0A1N7IIK3</accession>
<dbReference type="EMBL" id="FTNZ01000005">
    <property type="protein sequence ID" value="SIS36909.1"/>
    <property type="molecule type" value="Genomic_DNA"/>
</dbReference>